<keyword evidence="1" id="KW-1015">Disulfide bond</keyword>
<evidence type="ECO:0000313" key="5">
    <source>
        <dbReference type="Proteomes" id="UP000551758"/>
    </source>
</evidence>
<dbReference type="GO" id="GO:0002764">
    <property type="term" value="P:immune response-regulating signaling pathway"/>
    <property type="evidence" value="ECO:0007669"/>
    <property type="project" value="TreeGrafter"/>
</dbReference>
<gene>
    <name evidence="4" type="ORF">HPG69_013922</name>
</gene>
<evidence type="ECO:0000313" key="4">
    <source>
        <dbReference type="EMBL" id="KAF5916998.1"/>
    </source>
</evidence>
<dbReference type="PANTHER" id="PTHR11738:SF88">
    <property type="entry name" value="IG-LIKE DOMAIN-CONTAINING PROTEIN"/>
    <property type="match status" value="1"/>
</dbReference>
<keyword evidence="5" id="KW-1185">Reference proteome</keyword>
<dbReference type="EMBL" id="JACDTQ010002604">
    <property type="protein sequence ID" value="KAF5916998.1"/>
    <property type="molecule type" value="Genomic_DNA"/>
</dbReference>
<dbReference type="PANTHER" id="PTHR11738">
    <property type="entry name" value="MHC CLASS I NK CELL RECEPTOR"/>
    <property type="match status" value="1"/>
</dbReference>
<keyword evidence="2" id="KW-0393">Immunoglobulin domain</keyword>
<proteinExistence type="predicted"/>
<feature type="non-terminal residue" evidence="4">
    <location>
        <position position="1"/>
    </location>
</feature>
<feature type="region of interest" description="Disordered" evidence="3">
    <location>
        <begin position="169"/>
        <end position="247"/>
    </location>
</feature>
<evidence type="ECO:0000256" key="1">
    <source>
        <dbReference type="ARBA" id="ARBA00023157"/>
    </source>
</evidence>
<evidence type="ECO:0000256" key="2">
    <source>
        <dbReference type="ARBA" id="ARBA00023319"/>
    </source>
</evidence>
<evidence type="ECO:0000256" key="3">
    <source>
        <dbReference type="SAM" id="MobiDB-lite"/>
    </source>
</evidence>
<organism evidence="4 5">
    <name type="scientific">Diceros bicornis minor</name>
    <name type="common">South-central black rhinoceros</name>
    <dbReference type="NCBI Taxonomy" id="77932"/>
    <lineage>
        <taxon>Eukaryota</taxon>
        <taxon>Metazoa</taxon>
        <taxon>Chordata</taxon>
        <taxon>Craniata</taxon>
        <taxon>Vertebrata</taxon>
        <taxon>Euteleostomi</taxon>
        <taxon>Mammalia</taxon>
        <taxon>Eutheria</taxon>
        <taxon>Laurasiatheria</taxon>
        <taxon>Perissodactyla</taxon>
        <taxon>Rhinocerotidae</taxon>
        <taxon>Diceros</taxon>
    </lineage>
</organism>
<reference evidence="4 5" key="1">
    <citation type="journal article" date="2020" name="Mol. Biol. Evol.">
        <title>Interspecific Gene Flow and the Evolution of Specialization in Black and White Rhinoceros.</title>
        <authorList>
            <person name="Moodley Y."/>
            <person name="Westbury M.V."/>
            <person name="Russo I.M."/>
            <person name="Gopalakrishnan S."/>
            <person name="Rakotoarivelo A."/>
            <person name="Olsen R.A."/>
            <person name="Prost S."/>
            <person name="Tunstall T."/>
            <person name="Ryder O.A."/>
            <person name="Dalen L."/>
            <person name="Bruford M.W."/>
        </authorList>
    </citation>
    <scope>NUCLEOTIDE SEQUENCE [LARGE SCALE GENOMIC DNA]</scope>
    <source>
        <strain evidence="4">SBR-YM</strain>
        <tissue evidence="4">Skin</tissue>
    </source>
</reference>
<protein>
    <submittedName>
        <fullName evidence="4">Uncharacterized protein</fullName>
    </submittedName>
</protein>
<dbReference type="GO" id="GO:0019221">
    <property type="term" value="P:cytokine-mediated signaling pathway"/>
    <property type="evidence" value="ECO:0007669"/>
    <property type="project" value="TreeGrafter"/>
</dbReference>
<dbReference type="InterPro" id="IPR050412">
    <property type="entry name" value="Ig-like_Receptors_ImmuneReg"/>
</dbReference>
<dbReference type="Proteomes" id="UP000551758">
    <property type="component" value="Unassembled WGS sequence"/>
</dbReference>
<dbReference type="Gene3D" id="2.60.40.10">
    <property type="entry name" value="Immunoglobulins"/>
    <property type="match status" value="2"/>
</dbReference>
<dbReference type="InterPro" id="IPR013783">
    <property type="entry name" value="Ig-like_fold"/>
</dbReference>
<dbReference type="AlphaFoldDB" id="A0A7J7EMN7"/>
<sequence>WRPWEAAPGPQPPLLFSALEPTPQPSIWADPGPMVSTGSPVTMWCQGSQQAEVYRSYKERVSKPLDIEAPRTPETRQVSPLNLVYHAPSNSVHQGPVAASGENVSISCSSEFTLDAFHLLKVGGADPTRHMELTIRPGRRQAVFPVGPGALPLSPAKLAGAIWRQSDPLASSPAADTEEETLCDRRGGAALGDAAGKDTWPEEEFEVDHQQDSQDEDSQGVMYSEVNHSRSRPRWRVATSPSPMSEE</sequence>
<dbReference type="GO" id="GO:0032396">
    <property type="term" value="F:inhibitory MHC class I receptor activity"/>
    <property type="evidence" value="ECO:0007669"/>
    <property type="project" value="TreeGrafter"/>
</dbReference>
<accession>A0A7J7EMN7</accession>
<dbReference type="InterPro" id="IPR036179">
    <property type="entry name" value="Ig-like_dom_sf"/>
</dbReference>
<dbReference type="SUPFAM" id="SSF48726">
    <property type="entry name" value="Immunoglobulin"/>
    <property type="match status" value="1"/>
</dbReference>
<name>A0A7J7EMN7_DICBM</name>
<dbReference type="GO" id="GO:0005886">
    <property type="term" value="C:plasma membrane"/>
    <property type="evidence" value="ECO:0007669"/>
    <property type="project" value="TreeGrafter"/>
</dbReference>
<comment type="caution">
    <text evidence="4">The sequence shown here is derived from an EMBL/GenBank/DDBJ whole genome shotgun (WGS) entry which is preliminary data.</text>
</comment>